<dbReference type="GO" id="GO:0016020">
    <property type="term" value="C:membrane"/>
    <property type="evidence" value="ECO:0007669"/>
    <property type="project" value="TreeGrafter"/>
</dbReference>
<dbReference type="GO" id="GO:0016787">
    <property type="term" value="F:hydrolase activity"/>
    <property type="evidence" value="ECO:0007669"/>
    <property type="project" value="UniProtKB-KW"/>
</dbReference>
<dbReference type="Gene3D" id="3.40.50.1820">
    <property type="entry name" value="alpha/beta hydrolase"/>
    <property type="match status" value="1"/>
</dbReference>
<protein>
    <submittedName>
        <fullName evidence="2">Alpha/beta-hydrolase</fullName>
    </submittedName>
</protein>
<evidence type="ECO:0000313" key="2">
    <source>
        <dbReference type="EMBL" id="EIE26428.1"/>
    </source>
</evidence>
<gene>
    <name evidence="2" type="ORF">COCSUDRAFT_35067</name>
</gene>
<dbReference type="Pfam" id="PF12697">
    <property type="entry name" value="Abhydrolase_6"/>
    <property type="match status" value="1"/>
</dbReference>
<dbReference type="GeneID" id="17044438"/>
<dbReference type="InterPro" id="IPR000073">
    <property type="entry name" value="AB_hydrolase_1"/>
</dbReference>
<reference evidence="2 3" key="1">
    <citation type="journal article" date="2012" name="Genome Biol.">
        <title>The genome of the polar eukaryotic microalga coccomyxa subellipsoidea reveals traits of cold adaptation.</title>
        <authorList>
            <person name="Blanc G."/>
            <person name="Agarkova I."/>
            <person name="Grimwood J."/>
            <person name="Kuo A."/>
            <person name="Brueggeman A."/>
            <person name="Dunigan D."/>
            <person name="Gurnon J."/>
            <person name="Ladunga I."/>
            <person name="Lindquist E."/>
            <person name="Lucas S."/>
            <person name="Pangilinan J."/>
            <person name="Proschold T."/>
            <person name="Salamov A."/>
            <person name="Schmutz J."/>
            <person name="Weeks D."/>
            <person name="Yamada T."/>
            <person name="Claverie J.M."/>
            <person name="Grigoriev I."/>
            <person name="Van Etten J."/>
            <person name="Lomsadze A."/>
            <person name="Borodovsky M."/>
        </authorList>
    </citation>
    <scope>NUCLEOTIDE SEQUENCE [LARGE SCALE GENOMIC DNA]</scope>
    <source>
        <strain evidence="2 3">C-169</strain>
    </source>
</reference>
<keyword evidence="3" id="KW-1185">Reference proteome</keyword>
<name>I0Z709_COCSC</name>
<dbReference type="PANTHER" id="PTHR22753:SF48">
    <property type="entry name" value="PHOSPHOLIPID_GLYCEROL ACYLTRANSFERASE DOMAIN-CONTAINING PROTEIN"/>
    <property type="match status" value="1"/>
</dbReference>
<comment type="caution">
    <text evidence="2">The sequence shown here is derived from an EMBL/GenBank/DDBJ whole genome shotgun (WGS) entry which is preliminary data.</text>
</comment>
<dbReference type="Proteomes" id="UP000007264">
    <property type="component" value="Unassembled WGS sequence"/>
</dbReference>
<dbReference type="PRINTS" id="PR00111">
    <property type="entry name" value="ABHYDROLASE"/>
</dbReference>
<dbReference type="SUPFAM" id="SSF53474">
    <property type="entry name" value="alpha/beta-Hydrolases"/>
    <property type="match status" value="1"/>
</dbReference>
<proteinExistence type="predicted"/>
<organism evidence="2 3">
    <name type="scientific">Coccomyxa subellipsoidea (strain C-169)</name>
    <name type="common">Green microalga</name>
    <dbReference type="NCBI Taxonomy" id="574566"/>
    <lineage>
        <taxon>Eukaryota</taxon>
        <taxon>Viridiplantae</taxon>
        <taxon>Chlorophyta</taxon>
        <taxon>core chlorophytes</taxon>
        <taxon>Trebouxiophyceae</taxon>
        <taxon>Trebouxiophyceae incertae sedis</taxon>
        <taxon>Coccomyxaceae</taxon>
        <taxon>Coccomyxa</taxon>
        <taxon>Coccomyxa subellipsoidea</taxon>
    </lineage>
</organism>
<dbReference type="OrthoDB" id="44277at2759"/>
<dbReference type="AlphaFoldDB" id="I0Z709"/>
<accession>I0Z709</accession>
<dbReference type="PANTHER" id="PTHR22753">
    <property type="entry name" value="TRANSMEMBRANE PROTEIN 68"/>
    <property type="match status" value="1"/>
</dbReference>
<dbReference type="KEGG" id="csl:COCSUDRAFT_35067"/>
<feature type="domain" description="AB hydrolase-1" evidence="1">
    <location>
        <begin position="33"/>
        <end position="255"/>
    </location>
</feature>
<dbReference type="RefSeq" id="XP_005650972.1">
    <property type="nucleotide sequence ID" value="XM_005650915.1"/>
</dbReference>
<evidence type="ECO:0000313" key="3">
    <source>
        <dbReference type="Proteomes" id="UP000007264"/>
    </source>
</evidence>
<dbReference type="EMBL" id="AGSI01000002">
    <property type="protein sequence ID" value="EIE26428.1"/>
    <property type="molecule type" value="Genomic_DNA"/>
</dbReference>
<evidence type="ECO:0000259" key="1">
    <source>
        <dbReference type="Pfam" id="PF12697"/>
    </source>
</evidence>
<sequence length="293" mass="31511">MQVQLLNPVATDRLGQLPPLVYCPGSDGTGNSIAPQLPGLTAAGFDVRCLYIPPSDRSDWNELTRQVVALLPLLIFSTFTRQVTLVAESYGGCLGLRVAVAAPELIQRLVLVNPATSFSRALSGLPAIIASTNLLSLFPEPLYQVAQAVLVPLLVDKDNVGPTGVKAIQSMMVMQPTPDFQLYEPAVTASWRLRMLRKGNVPDADLMRIRAPTLIVASAADRLLPSLEESARLVGKIPDARRVVLPNSGHTALLESGISLAEIMGRTGFLPEWMSSREGSAAMAHKQAMAIPW</sequence>
<dbReference type="eggNOG" id="ENOG502QSK0">
    <property type="taxonomic scope" value="Eukaryota"/>
</dbReference>
<dbReference type="STRING" id="574566.I0Z709"/>
<dbReference type="InterPro" id="IPR029058">
    <property type="entry name" value="AB_hydrolase_fold"/>
</dbReference>